<keyword evidence="1" id="KW-0472">Membrane</keyword>
<proteinExistence type="predicted"/>
<evidence type="ECO:0000313" key="2">
    <source>
        <dbReference type="EMBL" id="AZQ11912.1"/>
    </source>
</evidence>
<keyword evidence="1" id="KW-0812">Transmembrane</keyword>
<dbReference type="Proteomes" id="UP000278437">
    <property type="component" value="Chromosome"/>
</dbReference>
<keyword evidence="3" id="KW-1185">Reference proteome</keyword>
<name>A0ABM7DQE8_9GAMM</name>
<gene>
    <name evidence="2" type="ORF">STH12_02843</name>
</gene>
<feature type="transmembrane region" description="Helical" evidence="1">
    <location>
        <begin position="6"/>
        <end position="32"/>
    </location>
</feature>
<accession>A0ABM7DQE8</accession>
<evidence type="ECO:0000256" key="1">
    <source>
        <dbReference type="SAM" id="Phobius"/>
    </source>
</evidence>
<organism evidence="2 3">
    <name type="scientific">Shewanella khirikhana</name>
    <dbReference type="NCBI Taxonomy" id="1965282"/>
    <lineage>
        <taxon>Bacteria</taxon>
        <taxon>Pseudomonadati</taxon>
        <taxon>Pseudomonadota</taxon>
        <taxon>Gammaproteobacteria</taxon>
        <taxon>Alteromonadales</taxon>
        <taxon>Shewanellaceae</taxon>
        <taxon>Shewanella</taxon>
    </lineage>
</organism>
<reference evidence="3" key="1">
    <citation type="submission" date="2017-03" db="EMBL/GenBank/DDBJ databases">
        <title>Full genome sequence of a non-lethal Shewanella isolate that potentiates virulence of Vibio parahaemolyticus causing acute hepatopancreatic necrosis disease (AHPND) in shrimp.</title>
        <authorList>
            <person name="Prachumwat A."/>
            <person name="Sritunyalucksana K."/>
        </authorList>
    </citation>
    <scope>NUCLEOTIDE SEQUENCE [LARGE SCALE GENOMIC DNA]</scope>
    <source>
        <strain evidence="3">TH2012</strain>
    </source>
</reference>
<evidence type="ECO:0000313" key="3">
    <source>
        <dbReference type="Proteomes" id="UP000278437"/>
    </source>
</evidence>
<dbReference type="EMBL" id="CP020373">
    <property type="protein sequence ID" value="AZQ11912.1"/>
    <property type="molecule type" value="Genomic_DNA"/>
</dbReference>
<sequence length="33" mass="3791">MMIYNLVFIVRGFALWGVIFGVFGCLFTDIFLS</sequence>
<protein>
    <submittedName>
        <fullName evidence="2">Uncharacterized protein</fullName>
    </submittedName>
</protein>
<keyword evidence="1" id="KW-1133">Transmembrane helix</keyword>